<name>A0ABS5Y382_9CYAN</name>
<evidence type="ECO:0000256" key="7">
    <source>
        <dbReference type="RuleBase" id="RU000405"/>
    </source>
</evidence>
<protein>
    <submittedName>
        <fullName evidence="10">Adenylate/guanylate cyclase domain-containing protein</fullName>
    </submittedName>
</protein>
<sequence length="435" mass="49443">MFRLTRLPAIHQFANYDQWRHRFMQRRLRLGLVFGLLYFVSFLPLDALSYFSTGQDPFKLLWIGMNLIRILLLCLCLWLMRKQAYQPRRVMVVFLLASWSINLLHRFYETYQGVVTNTPISDPDLFSWALSFIAQATLVPVVWPLHLISQAVAIVYYFGVNTLLGLQVATPGVPTAKLLLNTFWICCICNVSVYFYERLSRQNFAINRQLLEAQEKSERLLLNILPRSIAEQLKQGPEIIAESFSEVTVLFADIVHFTQLTETQPAVKIVDLLNQVFSRFDQLAERHGLEKIKTIGDAYMVAAGLPQPTTNHAAAVAAMAVEMQETVAEFNAETQQNLALRIGIHTGPVVAGVIGLKKFAYDLWGDTVNTASRMESHGLPNQIQISEATYQHLQTEHYEFRSRGPILIKGKGQMVTYLLEPCGTDIHLDRVIVSP</sequence>
<feature type="transmembrane region" description="Helical" evidence="8">
    <location>
        <begin position="28"/>
        <end position="48"/>
    </location>
</feature>
<dbReference type="InterPro" id="IPR050401">
    <property type="entry name" value="Cyclic_nucleotide_synthase"/>
</dbReference>
<evidence type="ECO:0000256" key="4">
    <source>
        <dbReference type="ARBA" id="ARBA00022989"/>
    </source>
</evidence>
<comment type="caution">
    <text evidence="10">The sequence shown here is derived from an EMBL/GenBank/DDBJ whole genome shotgun (WGS) entry which is preliminary data.</text>
</comment>
<dbReference type="Gene3D" id="3.30.70.1230">
    <property type="entry name" value="Nucleotide cyclase"/>
    <property type="match status" value="1"/>
</dbReference>
<accession>A0ABS5Y382</accession>
<gene>
    <name evidence="10" type="ORF">IXB28_04420</name>
</gene>
<evidence type="ECO:0000256" key="3">
    <source>
        <dbReference type="ARBA" id="ARBA00022741"/>
    </source>
</evidence>
<keyword evidence="3" id="KW-0547">Nucleotide-binding</keyword>
<dbReference type="CDD" id="cd07302">
    <property type="entry name" value="CHD"/>
    <property type="match status" value="1"/>
</dbReference>
<evidence type="ECO:0000256" key="6">
    <source>
        <dbReference type="ARBA" id="ARBA00023239"/>
    </source>
</evidence>
<dbReference type="PANTHER" id="PTHR11920:SF335">
    <property type="entry name" value="GUANYLATE CYCLASE"/>
    <property type="match status" value="1"/>
</dbReference>
<dbReference type="InterPro" id="IPR018297">
    <property type="entry name" value="A/G_cyclase_CS"/>
</dbReference>
<evidence type="ECO:0000256" key="8">
    <source>
        <dbReference type="SAM" id="Phobius"/>
    </source>
</evidence>
<keyword evidence="4 8" id="KW-1133">Transmembrane helix</keyword>
<dbReference type="InterPro" id="IPR001054">
    <property type="entry name" value="A/G_cyclase"/>
</dbReference>
<evidence type="ECO:0000256" key="2">
    <source>
        <dbReference type="ARBA" id="ARBA00022692"/>
    </source>
</evidence>
<keyword evidence="11" id="KW-1185">Reference proteome</keyword>
<dbReference type="RefSeq" id="WP_215617324.1">
    <property type="nucleotide sequence ID" value="NZ_JADOER010000004.1"/>
</dbReference>
<dbReference type="Proteomes" id="UP001196661">
    <property type="component" value="Unassembled WGS sequence"/>
</dbReference>
<evidence type="ECO:0000256" key="1">
    <source>
        <dbReference type="ARBA" id="ARBA00004370"/>
    </source>
</evidence>
<evidence type="ECO:0000259" key="9">
    <source>
        <dbReference type="PROSITE" id="PS50125"/>
    </source>
</evidence>
<dbReference type="PROSITE" id="PS50125">
    <property type="entry name" value="GUANYLATE_CYCLASE_2"/>
    <property type="match status" value="1"/>
</dbReference>
<dbReference type="PROSITE" id="PS00452">
    <property type="entry name" value="GUANYLATE_CYCLASE_1"/>
    <property type="match status" value="1"/>
</dbReference>
<feature type="domain" description="Guanylate cyclase" evidence="9">
    <location>
        <begin position="248"/>
        <end position="375"/>
    </location>
</feature>
<comment type="similarity">
    <text evidence="7">Belongs to the adenylyl cyclase class-4/guanylyl cyclase family.</text>
</comment>
<dbReference type="SMART" id="SM00044">
    <property type="entry name" value="CYCc"/>
    <property type="match status" value="1"/>
</dbReference>
<dbReference type="PANTHER" id="PTHR11920">
    <property type="entry name" value="GUANYLYL CYCLASE"/>
    <property type="match status" value="1"/>
</dbReference>
<dbReference type="InterPro" id="IPR029787">
    <property type="entry name" value="Nucleotide_cyclase"/>
</dbReference>
<keyword evidence="2 8" id="KW-0812">Transmembrane</keyword>
<keyword evidence="6 7" id="KW-0456">Lyase</keyword>
<evidence type="ECO:0000256" key="5">
    <source>
        <dbReference type="ARBA" id="ARBA00023136"/>
    </source>
</evidence>
<feature type="transmembrane region" description="Helical" evidence="8">
    <location>
        <begin position="154"/>
        <end position="172"/>
    </location>
</feature>
<dbReference type="Pfam" id="PF00211">
    <property type="entry name" value="Guanylate_cyc"/>
    <property type="match status" value="1"/>
</dbReference>
<comment type="subcellular location">
    <subcellularLocation>
        <location evidence="1">Membrane</location>
    </subcellularLocation>
</comment>
<dbReference type="EMBL" id="JADOER010000004">
    <property type="protein sequence ID" value="MBT9311440.1"/>
    <property type="molecule type" value="Genomic_DNA"/>
</dbReference>
<organism evidence="10 11">
    <name type="scientific">Leptothoe kymatousa TAU-MAC 1615</name>
    <dbReference type="NCBI Taxonomy" id="2364775"/>
    <lineage>
        <taxon>Bacteria</taxon>
        <taxon>Bacillati</taxon>
        <taxon>Cyanobacteriota</taxon>
        <taxon>Cyanophyceae</taxon>
        <taxon>Nodosilineales</taxon>
        <taxon>Cymatolegaceae</taxon>
        <taxon>Leptothoe</taxon>
        <taxon>Leptothoe kymatousa</taxon>
    </lineage>
</organism>
<dbReference type="SUPFAM" id="SSF55073">
    <property type="entry name" value="Nucleotide cyclase"/>
    <property type="match status" value="1"/>
</dbReference>
<proteinExistence type="inferred from homology"/>
<feature type="transmembrane region" description="Helical" evidence="8">
    <location>
        <begin position="60"/>
        <end position="78"/>
    </location>
</feature>
<feature type="transmembrane region" description="Helical" evidence="8">
    <location>
        <begin position="90"/>
        <end position="108"/>
    </location>
</feature>
<feature type="transmembrane region" description="Helical" evidence="8">
    <location>
        <begin position="128"/>
        <end position="147"/>
    </location>
</feature>
<keyword evidence="5 8" id="KW-0472">Membrane</keyword>
<evidence type="ECO:0000313" key="10">
    <source>
        <dbReference type="EMBL" id="MBT9311440.1"/>
    </source>
</evidence>
<reference evidence="10 11" key="1">
    <citation type="journal article" date="2021" name="Mar. Drugs">
        <title>Genome Reduction and Secondary Metabolism of the Marine Sponge-Associated Cyanobacterium Leptothoe.</title>
        <authorList>
            <person name="Konstantinou D."/>
            <person name="Popin R.V."/>
            <person name="Fewer D.P."/>
            <person name="Sivonen K."/>
            <person name="Gkelis S."/>
        </authorList>
    </citation>
    <scope>NUCLEOTIDE SEQUENCE [LARGE SCALE GENOMIC DNA]</scope>
    <source>
        <strain evidence="10 11">TAU-MAC 1615</strain>
    </source>
</reference>
<evidence type="ECO:0000313" key="11">
    <source>
        <dbReference type="Proteomes" id="UP001196661"/>
    </source>
</evidence>